<reference evidence="2 3" key="1">
    <citation type="journal article" date="2014" name="Genome Biol. Evol.">
        <title>Comparative genomics and transcriptomics analyses reveal divergent lifestyle features of nematode endoparasitic fungus Hirsutella minnesotensis.</title>
        <authorList>
            <person name="Lai Y."/>
            <person name="Liu K."/>
            <person name="Zhang X."/>
            <person name="Zhang X."/>
            <person name="Li K."/>
            <person name="Wang N."/>
            <person name="Shu C."/>
            <person name="Wu Y."/>
            <person name="Wang C."/>
            <person name="Bushley K.E."/>
            <person name="Xiang M."/>
            <person name="Liu X."/>
        </authorList>
    </citation>
    <scope>NUCLEOTIDE SEQUENCE [LARGE SCALE GENOMIC DNA]</scope>
    <source>
        <strain evidence="2 3">3608</strain>
    </source>
</reference>
<protein>
    <submittedName>
        <fullName evidence="2">Uncharacterized protein</fullName>
    </submittedName>
</protein>
<evidence type="ECO:0000313" key="2">
    <source>
        <dbReference type="EMBL" id="KJZ76971.1"/>
    </source>
</evidence>
<keyword evidence="3" id="KW-1185">Reference proteome</keyword>
<feature type="compositionally biased region" description="Acidic residues" evidence="1">
    <location>
        <begin position="125"/>
        <end position="136"/>
    </location>
</feature>
<accession>A0A0F7ZM42</accession>
<evidence type="ECO:0000256" key="1">
    <source>
        <dbReference type="SAM" id="MobiDB-lite"/>
    </source>
</evidence>
<dbReference type="Proteomes" id="UP000054481">
    <property type="component" value="Unassembled WGS sequence"/>
</dbReference>
<organism evidence="2 3">
    <name type="scientific">Hirsutella minnesotensis 3608</name>
    <dbReference type="NCBI Taxonomy" id="1043627"/>
    <lineage>
        <taxon>Eukaryota</taxon>
        <taxon>Fungi</taxon>
        <taxon>Dikarya</taxon>
        <taxon>Ascomycota</taxon>
        <taxon>Pezizomycotina</taxon>
        <taxon>Sordariomycetes</taxon>
        <taxon>Hypocreomycetidae</taxon>
        <taxon>Hypocreales</taxon>
        <taxon>Ophiocordycipitaceae</taxon>
        <taxon>Hirsutella</taxon>
    </lineage>
</organism>
<dbReference type="OrthoDB" id="4941368at2759"/>
<feature type="region of interest" description="Disordered" evidence="1">
    <location>
        <begin position="52"/>
        <end position="139"/>
    </location>
</feature>
<dbReference type="AlphaFoldDB" id="A0A0F7ZM42"/>
<feature type="compositionally biased region" description="Basic and acidic residues" evidence="1">
    <location>
        <begin position="101"/>
        <end position="112"/>
    </location>
</feature>
<dbReference type="EMBL" id="KQ030509">
    <property type="protein sequence ID" value="KJZ76971.1"/>
    <property type="molecule type" value="Genomic_DNA"/>
</dbReference>
<feature type="region of interest" description="Disordered" evidence="1">
    <location>
        <begin position="1"/>
        <end position="23"/>
    </location>
</feature>
<gene>
    <name evidence="2" type="ORF">HIM_03848</name>
</gene>
<evidence type="ECO:0000313" key="3">
    <source>
        <dbReference type="Proteomes" id="UP000054481"/>
    </source>
</evidence>
<feature type="compositionally biased region" description="Basic and acidic residues" evidence="1">
    <location>
        <begin position="52"/>
        <end position="64"/>
    </location>
</feature>
<proteinExistence type="predicted"/>
<sequence>MMTDVSDDPRVNRAPMSVEAGPSRCHMESSFFSIFHSGFAEWAARAEVQNDRLRGNHWTKREPQADSSPSSDGKSRSSRESSSFFATAIRNSPDPSGNMDGAKKFQDSEKRTATSQPAGSRGDEIIVEDEDGEGNEQENSVPLAQSFIPHYSNYASMDAELSILTKHLLQRKSC</sequence>
<name>A0A0F7ZM42_9HYPO</name>